<keyword evidence="14 27" id="KW-0479">Metal-binding</keyword>
<dbReference type="PANTHER" id="PTHR24306">
    <property type="match status" value="1"/>
</dbReference>
<evidence type="ECO:0000256" key="22">
    <source>
        <dbReference type="ARBA" id="ARBA00023235"/>
    </source>
</evidence>
<dbReference type="GO" id="GO:0004497">
    <property type="term" value="F:monooxygenase activity"/>
    <property type="evidence" value="ECO:0007669"/>
    <property type="project" value="InterPro"/>
</dbReference>
<keyword evidence="9" id="KW-0644">Prostaglandin metabolism</keyword>
<proteinExistence type="inferred from homology"/>
<evidence type="ECO:0000256" key="12">
    <source>
        <dbReference type="ARBA" id="ARBA00022617"/>
    </source>
</evidence>
<evidence type="ECO:0000256" key="11">
    <source>
        <dbReference type="ARBA" id="ARBA00022585"/>
    </source>
</evidence>
<keyword evidence="21" id="KW-0275">Fatty acid biosynthesis</keyword>
<evidence type="ECO:0000313" key="30">
    <source>
        <dbReference type="Ensembl" id="ENSVKKP00000004698.1"/>
    </source>
</evidence>
<keyword evidence="18 27" id="KW-0408">Iron</keyword>
<evidence type="ECO:0000256" key="18">
    <source>
        <dbReference type="ARBA" id="ARBA00023004"/>
    </source>
</evidence>
<sequence>MGWFFAAVLLGVLLLGLLLTHRLRRSRRPDEPPLDKGLIPWLGHALEFGQDAASFLSDMQKKHGDIFTIQAAGKFVTVLLDPRSYDAVLWESSSKLDFGQYARILMDRMFDVQLPDYDPKKEKAMLKTTLQNKNLTTLTQAVSFNLRTILLDSSKVHGQWEEEGLFHLSYSTMLRAGYLTLYGNESKNYEDVSSQAKDRAHSLEVYQRFYELDRLLMKAARSNLTTAERKKITICKQDLWKILSVEKLNSRANRSVWLDSYKQHLVDLGLDEDMQTKAMVLQLWSTQNNAGPAVFWLLLFLLKYPSAMAAVQGEMEKILKSKNRATGKVDWISQEILDGMHIFDSALKETLRMTAAPFISREVLQDMSLKLADGREYHLRKGDRLCLFPFISPQMDPEIYEEPEVFKYDRFLNSDGTEKTDFYKGGQKLKYYTMPWGGGLNVCIGKDFAINSIKLCVFLLLSSLDLELKDPKAEIPGFDKERYGFGMLQPDKEVIVRYKRKDQ</sequence>
<evidence type="ECO:0000256" key="5">
    <source>
        <dbReference type="ARBA" id="ARBA00010617"/>
    </source>
</evidence>
<evidence type="ECO:0000313" key="31">
    <source>
        <dbReference type="Proteomes" id="UP000694545"/>
    </source>
</evidence>
<evidence type="ECO:0000256" key="6">
    <source>
        <dbReference type="ARBA" id="ARBA00012204"/>
    </source>
</evidence>
<evidence type="ECO:0000256" key="4">
    <source>
        <dbReference type="ARBA" id="ARBA00004389"/>
    </source>
</evidence>
<keyword evidence="20 27" id="KW-0472">Membrane</keyword>
<comment type="function">
    <text evidence="26">Catalyzes the biosynthesis and metabolism of eicosanoids. Catalyzes the isomerization of prostaglandin H2 to prostacyclin (= prostaglandin I2), a potent mediator of vasodilation and inhibitor of platelet aggregation. Additionally, displays dehydratase activity, toward hydroperoxyeicosatetraenoates (HPETEs), especially toward (15S)-hydroperoxy-(5Z,8Z,11Z,13E)-eicosatetraenoate (15(S)-HPETE).</text>
</comment>
<evidence type="ECO:0000256" key="9">
    <source>
        <dbReference type="ARBA" id="ARBA00022501"/>
    </source>
</evidence>
<dbReference type="InterPro" id="IPR001128">
    <property type="entry name" value="Cyt_P450"/>
</dbReference>
<dbReference type="InterPro" id="IPR002403">
    <property type="entry name" value="Cyt_P450_E_grp-IV"/>
</dbReference>
<protein>
    <recommendedName>
        <fullName evidence="8">Prostacyclin synthase</fullName>
        <ecNumber evidence="7">4.2.1.152</ecNumber>
        <ecNumber evidence="6">5.3.99.4</ecNumber>
    </recommendedName>
    <alternativeName>
        <fullName evidence="25">Hydroperoxy icosatetraenoate dehydratase</fullName>
    </alternativeName>
    <alternativeName>
        <fullName evidence="24">Prostaglandin I2 synthase</fullName>
    </alternativeName>
</protein>
<keyword evidence="23" id="KW-0456">Lyase</keyword>
<dbReference type="GO" id="GO:0016705">
    <property type="term" value="F:oxidoreductase activity, acting on paired donors, with incorporation or reduction of molecular oxygen"/>
    <property type="evidence" value="ECO:0007669"/>
    <property type="project" value="InterPro"/>
</dbReference>
<evidence type="ECO:0000256" key="26">
    <source>
        <dbReference type="ARBA" id="ARBA00045141"/>
    </source>
</evidence>
<feature type="binding site" evidence="29">
    <location>
        <position position="289"/>
    </location>
    <ligand>
        <name>substrate</name>
    </ligand>
</feature>
<keyword evidence="16" id="KW-0276">Fatty acid metabolism</keyword>
<evidence type="ECO:0000256" key="2">
    <source>
        <dbReference type="ARBA" id="ARBA00001719"/>
    </source>
</evidence>
<dbReference type="InterPro" id="IPR036396">
    <property type="entry name" value="Cyt_P450_sf"/>
</dbReference>
<evidence type="ECO:0000256" key="13">
    <source>
        <dbReference type="ARBA" id="ARBA00022692"/>
    </source>
</evidence>
<evidence type="ECO:0000256" key="8">
    <source>
        <dbReference type="ARBA" id="ARBA00017409"/>
    </source>
</evidence>
<feature type="binding site" description="axial binding residue" evidence="28">
    <location>
        <position position="443"/>
    </location>
    <ligand>
        <name>heme</name>
        <dbReference type="ChEBI" id="CHEBI:30413"/>
    </ligand>
    <ligandPart>
        <name>Fe</name>
        <dbReference type="ChEBI" id="CHEBI:18248"/>
    </ligandPart>
</feature>
<evidence type="ECO:0000256" key="3">
    <source>
        <dbReference type="ARBA" id="ARBA00001971"/>
    </source>
</evidence>
<evidence type="ECO:0000256" key="24">
    <source>
        <dbReference type="ARBA" id="ARBA00031205"/>
    </source>
</evidence>
<dbReference type="Ensembl" id="ENSVKKT00000004827.1">
    <property type="protein sequence ID" value="ENSVKKP00000004698.1"/>
    <property type="gene ID" value="ENSVKKG00000003503.1"/>
</dbReference>
<evidence type="ECO:0000256" key="16">
    <source>
        <dbReference type="ARBA" id="ARBA00022832"/>
    </source>
</evidence>
<keyword evidence="15 27" id="KW-0256">Endoplasmic reticulum</keyword>
<evidence type="ECO:0000256" key="27">
    <source>
        <dbReference type="PIRNR" id="PIRNR000047"/>
    </source>
</evidence>
<evidence type="ECO:0000256" key="21">
    <source>
        <dbReference type="ARBA" id="ARBA00023160"/>
    </source>
</evidence>
<gene>
    <name evidence="30" type="primary">PTGIS</name>
</gene>
<evidence type="ECO:0000256" key="14">
    <source>
        <dbReference type="ARBA" id="ARBA00022723"/>
    </source>
</evidence>
<dbReference type="GeneID" id="123028456"/>
<accession>A0A8D2IU27</accession>
<dbReference type="InterPro" id="IPR024204">
    <property type="entry name" value="Cyt_P450_CYP7A1-type"/>
</dbReference>
<keyword evidence="10" id="KW-0444">Lipid biosynthesis</keyword>
<keyword evidence="22" id="KW-0413">Isomerase</keyword>
<dbReference type="PANTHER" id="PTHR24306:SF4">
    <property type="entry name" value="PROSTACYCLIN SYNTHASE"/>
    <property type="match status" value="1"/>
</dbReference>
<dbReference type="GO" id="GO:0001516">
    <property type="term" value="P:prostaglandin biosynthetic process"/>
    <property type="evidence" value="ECO:0007669"/>
    <property type="project" value="UniProtKB-KW"/>
</dbReference>
<keyword evidence="13" id="KW-0812">Transmembrane</keyword>
<keyword evidence="11" id="KW-0643">Prostaglandin biosynthesis</keyword>
<reference evidence="30" key="1">
    <citation type="submission" date="2025-08" db="UniProtKB">
        <authorList>
            <consortium name="Ensembl"/>
        </authorList>
    </citation>
    <scope>IDENTIFICATION</scope>
</reference>
<comment type="cofactor">
    <cofactor evidence="3 27 28">
        <name>heme</name>
        <dbReference type="ChEBI" id="CHEBI:30413"/>
    </cofactor>
</comment>
<dbReference type="GO" id="GO:0005506">
    <property type="term" value="F:iron ion binding"/>
    <property type="evidence" value="ECO:0007669"/>
    <property type="project" value="InterPro"/>
</dbReference>
<evidence type="ECO:0000256" key="23">
    <source>
        <dbReference type="ARBA" id="ARBA00023239"/>
    </source>
</evidence>
<dbReference type="EC" id="5.3.99.4" evidence="6"/>
<evidence type="ECO:0000256" key="7">
    <source>
        <dbReference type="ARBA" id="ARBA00013084"/>
    </source>
</evidence>
<feature type="binding site" evidence="29">
    <location>
        <position position="114"/>
    </location>
    <ligand>
        <name>substrate</name>
    </ligand>
</feature>
<comment type="catalytic activity">
    <reaction evidence="1">
        <text>prostaglandin H2 = prostaglandin I2</text>
        <dbReference type="Rhea" id="RHEA:23580"/>
        <dbReference type="ChEBI" id="CHEBI:57403"/>
        <dbReference type="ChEBI" id="CHEBI:57405"/>
        <dbReference type="EC" id="5.3.99.4"/>
    </reaction>
    <physiologicalReaction direction="left-to-right" evidence="1">
        <dbReference type="Rhea" id="RHEA:23581"/>
    </physiologicalReaction>
</comment>
<dbReference type="EC" id="4.2.1.152" evidence="7"/>
<evidence type="ECO:0000256" key="19">
    <source>
        <dbReference type="ARBA" id="ARBA00023098"/>
    </source>
</evidence>
<dbReference type="OMA" id="KFITRMK"/>
<keyword evidence="31" id="KW-1185">Reference proteome</keyword>
<dbReference type="Proteomes" id="UP000694545">
    <property type="component" value="Unplaced"/>
</dbReference>
<dbReference type="GO" id="GO:0008116">
    <property type="term" value="F:prostaglandin-I synthase activity"/>
    <property type="evidence" value="ECO:0007669"/>
    <property type="project" value="UniProtKB-EC"/>
</dbReference>
<dbReference type="Pfam" id="PF00067">
    <property type="entry name" value="p450"/>
    <property type="match status" value="1"/>
</dbReference>
<evidence type="ECO:0000256" key="29">
    <source>
        <dbReference type="PIRSR" id="PIRSR000047-2"/>
    </source>
</evidence>
<dbReference type="PIRSF" id="PIRSF000047">
    <property type="entry name" value="Cytochrome_CYPVIIA1"/>
    <property type="match status" value="1"/>
</dbReference>
<evidence type="ECO:0000256" key="20">
    <source>
        <dbReference type="ARBA" id="ARBA00023136"/>
    </source>
</evidence>
<dbReference type="Gene3D" id="1.10.630.10">
    <property type="entry name" value="Cytochrome P450"/>
    <property type="match status" value="1"/>
</dbReference>
<dbReference type="GO" id="GO:0005789">
    <property type="term" value="C:endoplasmic reticulum membrane"/>
    <property type="evidence" value="ECO:0007669"/>
    <property type="project" value="UniProtKB-SubCell"/>
</dbReference>
<dbReference type="PRINTS" id="PR00465">
    <property type="entry name" value="EP450IV"/>
</dbReference>
<evidence type="ECO:0000256" key="15">
    <source>
        <dbReference type="ARBA" id="ARBA00022824"/>
    </source>
</evidence>
<keyword evidence="17" id="KW-1133">Transmembrane helix</keyword>
<evidence type="ECO:0000256" key="10">
    <source>
        <dbReference type="ARBA" id="ARBA00022516"/>
    </source>
</evidence>
<dbReference type="CTD" id="5740"/>
<evidence type="ECO:0000256" key="1">
    <source>
        <dbReference type="ARBA" id="ARBA00000463"/>
    </source>
</evidence>
<dbReference type="FunFam" id="1.10.630.10:FF:000025">
    <property type="entry name" value="Prostaglandin I2 (prostacyclin) synthase"/>
    <property type="match status" value="1"/>
</dbReference>
<evidence type="ECO:0000256" key="17">
    <source>
        <dbReference type="ARBA" id="ARBA00022989"/>
    </source>
</evidence>
<evidence type="ECO:0000256" key="28">
    <source>
        <dbReference type="PIRSR" id="PIRSR000047-1"/>
    </source>
</evidence>
<feature type="binding site" evidence="29">
    <location>
        <position position="384"/>
    </location>
    <ligand>
        <name>substrate</name>
    </ligand>
</feature>
<keyword evidence="12 27" id="KW-0349">Heme</keyword>
<dbReference type="SUPFAM" id="SSF48264">
    <property type="entry name" value="Cytochrome P450"/>
    <property type="match status" value="1"/>
</dbReference>
<evidence type="ECO:0000256" key="25">
    <source>
        <dbReference type="ARBA" id="ARBA00033404"/>
    </source>
</evidence>
<organism evidence="30 31">
    <name type="scientific">Varanus komodoensis</name>
    <name type="common">Komodo dragon</name>
    <dbReference type="NCBI Taxonomy" id="61221"/>
    <lineage>
        <taxon>Eukaryota</taxon>
        <taxon>Metazoa</taxon>
        <taxon>Chordata</taxon>
        <taxon>Craniata</taxon>
        <taxon>Vertebrata</taxon>
        <taxon>Euteleostomi</taxon>
        <taxon>Lepidosauria</taxon>
        <taxon>Squamata</taxon>
        <taxon>Bifurcata</taxon>
        <taxon>Unidentata</taxon>
        <taxon>Episquamata</taxon>
        <taxon>Toxicofera</taxon>
        <taxon>Anguimorpha</taxon>
        <taxon>Paleoanguimorpha</taxon>
        <taxon>Varanoidea</taxon>
        <taxon>Varanidae</taxon>
        <taxon>Varanus</taxon>
    </lineage>
</organism>
<comment type="similarity">
    <text evidence="5 27">Belongs to the cytochrome P450 family.</text>
</comment>
<comment type="subcellular location">
    <subcellularLocation>
        <location evidence="4">Endoplasmic reticulum membrane</location>
        <topology evidence="4">Single-pass membrane protein</topology>
    </subcellularLocation>
</comment>
<keyword evidence="19" id="KW-0443">Lipid metabolism</keyword>
<dbReference type="GO" id="GO:0106256">
    <property type="term" value="F:hydroperoxy icosatetraenoate dehydratase activity"/>
    <property type="evidence" value="ECO:0007669"/>
    <property type="project" value="UniProtKB-EC"/>
</dbReference>
<dbReference type="KEGG" id="vko:123028456"/>
<dbReference type="OrthoDB" id="6692864at2759"/>
<dbReference type="GO" id="GO:0020037">
    <property type="term" value="F:heme binding"/>
    <property type="evidence" value="ECO:0007669"/>
    <property type="project" value="InterPro"/>
</dbReference>
<comment type="catalytic activity">
    <reaction evidence="2">
        <text>a hydroperoxyeicosatetraenoate = an oxoeicosatetraenoate + H2O</text>
        <dbReference type="Rhea" id="RHEA:55556"/>
        <dbReference type="ChEBI" id="CHEBI:15377"/>
        <dbReference type="ChEBI" id="CHEBI:59720"/>
        <dbReference type="ChEBI" id="CHEBI:131859"/>
        <dbReference type="EC" id="4.2.1.152"/>
    </reaction>
    <physiologicalReaction direction="left-to-right" evidence="2">
        <dbReference type="Rhea" id="RHEA:55557"/>
    </physiologicalReaction>
</comment>
<reference evidence="30" key="2">
    <citation type="submission" date="2025-09" db="UniProtKB">
        <authorList>
            <consortium name="Ensembl"/>
        </authorList>
    </citation>
    <scope>IDENTIFICATION</scope>
</reference>
<name>A0A8D2IU27_VARKO</name>
<dbReference type="AlphaFoldDB" id="A0A8D2IU27"/>
<feature type="binding site" evidence="29">
    <location>
        <position position="108"/>
    </location>
    <ligand>
        <name>substrate</name>
    </ligand>
</feature>
<dbReference type="RefSeq" id="XP_044296201.1">
    <property type="nucleotide sequence ID" value="XM_044440266.1"/>
</dbReference>